<evidence type="ECO:0000313" key="3">
    <source>
        <dbReference type="Proteomes" id="UP000305948"/>
    </source>
</evidence>
<dbReference type="SUPFAM" id="SSF53474">
    <property type="entry name" value="alpha/beta-Hydrolases"/>
    <property type="match status" value="1"/>
</dbReference>
<feature type="domain" description="AB hydrolase-1" evidence="1">
    <location>
        <begin position="33"/>
        <end position="345"/>
    </location>
</feature>
<dbReference type="Gene3D" id="3.40.50.1820">
    <property type="entry name" value="alpha/beta hydrolase"/>
    <property type="match status" value="1"/>
</dbReference>
<dbReference type="Pfam" id="PF12697">
    <property type="entry name" value="Abhydrolase_6"/>
    <property type="match status" value="1"/>
</dbReference>
<dbReference type="AlphaFoldDB" id="A0A5C3NAY0"/>
<dbReference type="InterPro" id="IPR000073">
    <property type="entry name" value="AB_hydrolase_1"/>
</dbReference>
<evidence type="ECO:0000313" key="2">
    <source>
        <dbReference type="EMBL" id="TFK54470.1"/>
    </source>
</evidence>
<dbReference type="InterPro" id="IPR029058">
    <property type="entry name" value="AB_hydrolase_fold"/>
</dbReference>
<sequence>MATYSTAKVGPEGIEFSFADSGAVAGSNDYTTLVIFHGSAFNSHSFHKLLPLASSHNLRVVVVNRREYRGSSRYTEEEITHLQEGRKLFLERIGLHVVEFLQYFAETYDIPKITVGKDKGGIAVMGWSIAVATVLAMLGHPDTIPKEYYERLEPYLRTAVLYDPPYHAFGYEITGDVDAYNPWTDPTIPTAEERYKTFQYWVSSYYSHPDIRSGSMRGLDYRHRTDQASIDNTAKEDMAMMYEESAAVRTDLHMVIEPMQPTIREQAKMALFNEELARTVLPDLRVVHVVCLQTHWHCIWGYIEAKKEYESCVAKGQKPRPFDFVEIPKANHFVHWDQPAEFLDAVAQAVTTFGHV</sequence>
<dbReference type="Proteomes" id="UP000305948">
    <property type="component" value="Unassembled WGS sequence"/>
</dbReference>
<protein>
    <recommendedName>
        <fullName evidence="1">AB hydrolase-1 domain-containing protein</fullName>
    </recommendedName>
</protein>
<accession>A0A5C3NAY0</accession>
<proteinExistence type="predicted"/>
<reference evidence="2 3" key="1">
    <citation type="journal article" date="2019" name="Nat. Ecol. Evol.">
        <title>Megaphylogeny resolves global patterns of mushroom evolution.</title>
        <authorList>
            <person name="Varga T."/>
            <person name="Krizsan K."/>
            <person name="Foldi C."/>
            <person name="Dima B."/>
            <person name="Sanchez-Garcia M."/>
            <person name="Sanchez-Ramirez S."/>
            <person name="Szollosi G.J."/>
            <person name="Szarkandi J.G."/>
            <person name="Papp V."/>
            <person name="Albert L."/>
            <person name="Andreopoulos W."/>
            <person name="Angelini C."/>
            <person name="Antonin V."/>
            <person name="Barry K.W."/>
            <person name="Bougher N.L."/>
            <person name="Buchanan P."/>
            <person name="Buyck B."/>
            <person name="Bense V."/>
            <person name="Catcheside P."/>
            <person name="Chovatia M."/>
            <person name="Cooper J."/>
            <person name="Damon W."/>
            <person name="Desjardin D."/>
            <person name="Finy P."/>
            <person name="Geml J."/>
            <person name="Haridas S."/>
            <person name="Hughes K."/>
            <person name="Justo A."/>
            <person name="Karasinski D."/>
            <person name="Kautmanova I."/>
            <person name="Kiss B."/>
            <person name="Kocsube S."/>
            <person name="Kotiranta H."/>
            <person name="LaButti K.M."/>
            <person name="Lechner B.E."/>
            <person name="Liimatainen K."/>
            <person name="Lipzen A."/>
            <person name="Lukacs Z."/>
            <person name="Mihaltcheva S."/>
            <person name="Morgado L.N."/>
            <person name="Niskanen T."/>
            <person name="Noordeloos M.E."/>
            <person name="Ohm R.A."/>
            <person name="Ortiz-Santana B."/>
            <person name="Ovrebo C."/>
            <person name="Racz N."/>
            <person name="Riley R."/>
            <person name="Savchenko A."/>
            <person name="Shiryaev A."/>
            <person name="Soop K."/>
            <person name="Spirin V."/>
            <person name="Szebenyi C."/>
            <person name="Tomsovsky M."/>
            <person name="Tulloss R.E."/>
            <person name="Uehling J."/>
            <person name="Grigoriev I.V."/>
            <person name="Vagvolgyi C."/>
            <person name="Papp T."/>
            <person name="Martin F.M."/>
            <person name="Miettinen O."/>
            <person name="Hibbett D.S."/>
            <person name="Nagy L.G."/>
        </authorList>
    </citation>
    <scope>NUCLEOTIDE SEQUENCE [LARGE SCALE GENOMIC DNA]</scope>
    <source>
        <strain evidence="2 3">OMC1185</strain>
    </source>
</reference>
<dbReference type="OrthoDB" id="5311491at2759"/>
<evidence type="ECO:0000259" key="1">
    <source>
        <dbReference type="Pfam" id="PF12697"/>
    </source>
</evidence>
<organism evidence="2 3">
    <name type="scientific">Heliocybe sulcata</name>
    <dbReference type="NCBI Taxonomy" id="5364"/>
    <lineage>
        <taxon>Eukaryota</taxon>
        <taxon>Fungi</taxon>
        <taxon>Dikarya</taxon>
        <taxon>Basidiomycota</taxon>
        <taxon>Agaricomycotina</taxon>
        <taxon>Agaricomycetes</taxon>
        <taxon>Gloeophyllales</taxon>
        <taxon>Gloeophyllaceae</taxon>
        <taxon>Heliocybe</taxon>
    </lineage>
</organism>
<name>A0A5C3NAY0_9AGAM</name>
<dbReference type="EMBL" id="ML213506">
    <property type="protein sequence ID" value="TFK54470.1"/>
    <property type="molecule type" value="Genomic_DNA"/>
</dbReference>
<gene>
    <name evidence="2" type="ORF">OE88DRAFT_1733125</name>
</gene>
<keyword evidence="3" id="KW-1185">Reference proteome</keyword>